<dbReference type="GeneTree" id="ENSGT00940000182536"/>
<evidence type="ECO:0000256" key="1">
    <source>
        <dbReference type="SAM" id="SignalP"/>
    </source>
</evidence>
<organism evidence="2 3">
    <name type="scientific">Anabas testudineus</name>
    <name type="common">Climbing perch</name>
    <name type="synonym">Anthias testudineus</name>
    <dbReference type="NCBI Taxonomy" id="64144"/>
    <lineage>
        <taxon>Eukaryota</taxon>
        <taxon>Metazoa</taxon>
        <taxon>Chordata</taxon>
        <taxon>Craniata</taxon>
        <taxon>Vertebrata</taxon>
        <taxon>Euteleostomi</taxon>
        <taxon>Actinopterygii</taxon>
        <taxon>Neopterygii</taxon>
        <taxon>Teleostei</taxon>
        <taxon>Neoteleostei</taxon>
        <taxon>Acanthomorphata</taxon>
        <taxon>Anabantaria</taxon>
        <taxon>Anabantiformes</taxon>
        <taxon>Anabantoidei</taxon>
        <taxon>Anabantidae</taxon>
        <taxon>Anabas</taxon>
    </lineage>
</organism>
<feature type="signal peptide" evidence="1">
    <location>
        <begin position="1"/>
        <end position="24"/>
    </location>
</feature>
<keyword evidence="1" id="KW-0732">Signal</keyword>
<reference evidence="2" key="3">
    <citation type="submission" date="2025-09" db="UniProtKB">
        <authorList>
            <consortium name="Ensembl"/>
        </authorList>
    </citation>
    <scope>IDENTIFICATION</scope>
</reference>
<dbReference type="OrthoDB" id="8951926at2759"/>
<reference evidence="2" key="1">
    <citation type="submission" date="2021-04" db="EMBL/GenBank/DDBJ databases">
        <authorList>
            <consortium name="Wellcome Sanger Institute Data Sharing"/>
        </authorList>
    </citation>
    <scope>NUCLEOTIDE SEQUENCE [LARGE SCALE GENOMIC DNA]</scope>
</reference>
<name>A0A7N6AVJ7_ANATE</name>
<dbReference type="Proteomes" id="UP000265040">
    <property type="component" value="Chromosome 11"/>
</dbReference>
<dbReference type="AlphaFoldDB" id="A0A7N6AVJ7"/>
<dbReference type="InParanoid" id="A0A7N6AVJ7"/>
<evidence type="ECO:0000313" key="3">
    <source>
        <dbReference type="Proteomes" id="UP000265040"/>
    </source>
</evidence>
<keyword evidence="3" id="KW-1185">Reference proteome</keyword>
<feature type="chain" id="PRO_5030673019" evidence="1">
    <location>
        <begin position="25"/>
        <end position="247"/>
    </location>
</feature>
<reference evidence="2" key="2">
    <citation type="submission" date="2025-08" db="UniProtKB">
        <authorList>
            <consortium name="Ensembl"/>
        </authorList>
    </citation>
    <scope>IDENTIFICATION</scope>
</reference>
<protein>
    <submittedName>
        <fullName evidence="2">Uncharacterized protein</fullName>
    </submittedName>
</protein>
<evidence type="ECO:0000313" key="2">
    <source>
        <dbReference type="Ensembl" id="ENSATEP00000053646.1"/>
    </source>
</evidence>
<accession>A0A7N6AVJ7</accession>
<dbReference type="Ensembl" id="ENSATET00000070770.1">
    <property type="protein sequence ID" value="ENSATEP00000053646.1"/>
    <property type="gene ID" value="ENSATEG00000025848.1"/>
</dbReference>
<sequence>MPPNSLVKCCNILLNICTVIPAFCFYSLSQCPSKAVPRRNRGIHEMFLFQHTGPSWDKYAWNHKPQQVPLDSTMSFGASAWVYILREKPKTQGSAAPGEDKELKCLLGLPKEEMELNVCRLILCLPQLVLSREKKTQGCGLLGLEAAACGMLGLPVSGGLYGDIPPSSHEAVSDNCAAGLEAASVLAGLPNLLPDVVVTHTSVEPPVSLYSTCTSAAPTSEPLDEPCKKKYAKEAWPGKKPALSLLL</sequence>
<proteinExistence type="predicted"/>